<feature type="compositionally biased region" description="Polar residues" evidence="6">
    <location>
        <begin position="40"/>
        <end position="79"/>
    </location>
</feature>
<keyword evidence="5" id="KW-0539">Nucleus</keyword>
<dbReference type="GO" id="GO:0005634">
    <property type="term" value="C:nucleus"/>
    <property type="evidence" value="ECO:0007669"/>
    <property type="project" value="UniProtKB-SubCell"/>
</dbReference>
<dbReference type="PROSITE" id="PS50048">
    <property type="entry name" value="ZN2_CY6_FUNGAL_2"/>
    <property type="match status" value="1"/>
</dbReference>
<dbReference type="Gene3D" id="4.10.240.10">
    <property type="entry name" value="Zn(2)-C6 fungal-type DNA-binding domain"/>
    <property type="match status" value="1"/>
</dbReference>
<evidence type="ECO:0000313" key="8">
    <source>
        <dbReference type="EMBL" id="TID22408.1"/>
    </source>
</evidence>
<accession>A0A4Z1P4J8</accession>
<dbReference type="InterPro" id="IPR001138">
    <property type="entry name" value="Zn2Cys6_DnaBD"/>
</dbReference>
<comment type="subcellular location">
    <subcellularLocation>
        <location evidence="1">Nucleus</location>
    </subcellularLocation>
</comment>
<evidence type="ECO:0000256" key="2">
    <source>
        <dbReference type="ARBA" id="ARBA00023015"/>
    </source>
</evidence>
<evidence type="ECO:0000256" key="3">
    <source>
        <dbReference type="ARBA" id="ARBA00023125"/>
    </source>
</evidence>
<evidence type="ECO:0000256" key="6">
    <source>
        <dbReference type="SAM" id="MobiDB-lite"/>
    </source>
</evidence>
<dbReference type="SUPFAM" id="SSF57701">
    <property type="entry name" value="Zn2/Cys6 DNA-binding domain"/>
    <property type="match status" value="1"/>
</dbReference>
<evidence type="ECO:0000256" key="1">
    <source>
        <dbReference type="ARBA" id="ARBA00004123"/>
    </source>
</evidence>
<keyword evidence="3" id="KW-0238">DNA-binding</keyword>
<dbReference type="Pfam" id="PF00172">
    <property type="entry name" value="Zn_clus"/>
    <property type="match status" value="1"/>
</dbReference>
<dbReference type="GO" id="GO:0008270">
    <property type="term" value="F:zinc ion binding"/>
    <property type="evidence" value="ECO:0007669"/>
    <property type="project" value="InterPro"/>
</dbReference>
<evidence type="ECO:0000313" key="9">
    <source>
        <dbReference type="Proteomes" id="UP000298493"/>
    </source>
</evidence>
<dbReference type="PANTHER" id="PTHR47540:SF5">
    <property type="entry name" value="ZN(II)2CYS6 TRANSCRIPTION FACTOR"/>
    <property type="match status" value="1"/>
</dbReference>
<evidence type="ECO:0000256" key="5">
    <source>
        <dbReference type="ARBA" id="ARBA00023242"/>
    </source>
</evidence>
<keyword evidence="4" id="KW-0804">Transcription</keyword>
<dbReference type="GO" id="GO:0043565">
    <property type="term" value="F:sequence-specific DNA binding"/>
    <property type="evidence" value="ECO:0007669"/>
    <property type="project" value="TreeGrafter"/>
</dbReference>
<dbReference type="AlphaFoldDB" id="A0A4Z1P4J8"/>
<comment type="caution">
    <text evidence="8">The sequence shown here is derived from an EMBL/GenBank/DDBJ whole genome shotgun (WGS) entry which is preliminary data.</text>
</comment>
<reference evidence="8 9" key="1">
    <citation type="submission" date="2019-04" db="EMBL/GenBank/DDBJ databases">
        <title>High contiguity whole genome sequence and gene annotation resource for two Venturia nashicola isolates.</title>
        <authorList>
            <person name="Prokchorchik M."/>
            <person name="Won K."/>
            <person name="Lee Y."/>
            <person name="Choi E.D."/>
            <person name="Segonzac C."/>
            <person name="Sohn K.H."/>
        </authorList>
    </citation>
    <scope>NUCLEOTIDE SEQUENCE [LARGE SCALE GENOMIC DNA]</scope>
    <source>
        <strain evidence="8 9">PRI2</strain>
    </source>
</reference>
<dbReference type="EMBL" id="SNSC02000008">
    <property type="protein sequence ID" value="TID22408.1"/>
    <property type="molecule type" value="Genomic_DNA"/>
</dbReference>
<evidence type="ECO:0000256" key="4">
    <source>
        <dbReference type="ARBA" id="ARBA00023163"/>
    </source>
</evidence>
<feature type="domain" description="Zn(2)-C6 fungal-type" evidence="7">
    <location>
        <begin position="146"/>
        <end position="175"/>
    </location>
</feature>
<name>A0A4Z1P4J8_9PEZI</name>
<dbReference type="InterPro" id="IPR051711">
    <property type="entry name" value="Stress_Response_Reg"/>
</dbReference>
<gene>
    <name evidence="8" type="ORF">E6O75_ATG11202</name>
</gene>
<sequence length="619" mass="69724">MAPLIADFVPEIGPGDFRKEMENASAARAAQPGQYEVPRTSITTDPSPQGYSAQVYNPQHSSSQAYPPSQVYSQPDDSTVESNLRLLQQQHSPQQTGFHDQYPLHAQLQAAAQEASGDTSSGQMIHALPAMDRIPEHKEKKRLVRACDACSRRKVKCGEEFPCRNCVDLGMECTFERALKRRGPPNRVAQEIKRYKVDGHDESIPVPSVPPSGASIHLIAHSGAVHQMVYEFFSHVYPMFPFPHENLVLNQLAERKDLEDKEFLVLITSMVALLATLMPRAARRAMQNDHPGAIDALIMRCVQICTKFRGPMLPKRNANDAATSFFLGLVALHRPASITDFEDYMQDSLSIVRRAAFADQDMDQVNSQLCKRIFWAVYSITRAMRQRIVCEDPFPFLLKSQLPALPSSTDDCYIYFDQIHPQPEGHLSLIEGFNVSTQIYSGYHDLVILDHDLKIRPAELDAALQSTTLQSLFAHLDDALKSVSADLVCSLAPGWFSMPLDKDSASAENIRRGMRWEIQKVDIRVTLLSTRFYFAERLMKLVGAQDEMLKGEWTKIFKELKELLRQSTRESMEPVHYIVAPKLEPIFASFRDGHLSSVVEAEERNFILRLASELFGSCA</sequence>
<keyword evidence="9" id="KW-1185">Reference proteome</keyword>
<dbReference type="CDD" id="cd12148">
    <property type="entry name" value="fungal_TF_MHR"/>
    <property type="match status" value="1"/>
</dbReference>
<dbReference type="PROSITE" id="PS00463">
    <property type="entry name" value="ZN2_CY6_FUNGAL_1"/>
    <property type="match status" value="1"/>
</dbReference>
<dbReference type="InterPro" id="IPR036864">
    <property type="entry name" value="Zn2-C6_fun-type_DNA-bd_sf"/>
</dbReference>
<feature type="region of interest" description="Disordered" evidence="6">
    <location>
        <begin position="1"/>
        <end position="79"/>
    </location>
</feature>
<organism evidence="8 9">
    <name type="scientific">Venturia nashicola</name>
    <dbReference type="NCBI Taxonomy" id="86259"/>
    <lineage>
        <taxon>Eukaryota</taxon>
        <taxon>Fungi</taxon>
        <taxon>Dikarya</taxon>
        <taxon>Ascomycota</taxon>
        <taxon>Pezizomycotina</taxon>
        <taxon>Dothideomycetes</taxon>
        <taxon>Pleosporomycetidae</taxon>
        <taxon>Venturiales</taxon>
        <taxon>Venturiaceae</taxon>
        <taxon>Venturia</taxon>
    </lineage>
</organism>
<dbReference type="PANTHER" id="PTHR47540">
    <property type="entry name" value="THIAMINE REPRESSIBLE GENES REGULATORY PROTEIN THI5"/>
    <property type="match status" value="1"/>
</dbReference>
<dbReference type="GO" id="GO:0000981">
    <property type="term" value="F:DNA-binding transcription factor activity, RNA polymerase II-specific"/>
    <property type="evidence" value="ECO:0007669"/>
    <property type="project" value="InterPro"/>
</dbReference>
<protein>
    <recommendedName>
        <fullName evidence="7">Zn(2)-C6 fungal-type domain-containing protein</fullName>
    </recommendedName>
</protein>
<dbReference type="CDD" id="cd00067">
    <property type="entry name" value="GAL4"/>
    <property type="match status" value="1"/>
</dbReference>
<dbReference type="STRING" id="86259.A0A4Z1P4J8"/>
<dbReference type="SMART" id="SM00066">
    <property type="entry name" value="GAL4"/>
    <property type="match status" value="1"/>
</dbReference>
<keyword evidence="2" id="KW-0805">Transcription regulation</keyword>
<evidence type="ECO:0000259" key="7">
    <source>
        <dbReference type="PROSITE" id="PS50048"/>
    </source>
</evidence>
<dbReference type="GO" id="GO:0045944">
    <property type="term" value="P:positive regulation of transcription by RNA polymerase II"/>
    <property type="evidence" value="ECO:0007669"/>
    <property type="project" value="TreeGrafter"/>
</dbReference>
<dbReference type="Proteomes" id="UP000298493">
    <property type="component" value="Unassembled WGS sequence"/>
</dbReference>
<proteinExistence type="predicted"/>